<organism evidence="2 3">
    <name type="scientific">Amphibalanus amphitrite</name>
    <name type="common">Striped barnacle</name>
    <name type="synonym">Balanus amphitrite</name>
    <dbReference type="NCBI Taxonomy" id="1232801"/>
    <lineage>
        <taxon>Eukaryota</taxon>
        <taxon>Metazoa</taxon>
        <taxon>Ecdysozoa</taxon>
        <taxon>Arthropoda</taxon>
        <taxon>Crustacea</taxon>
        <taxon>Multicrustacea</taxon>
        <taxon>Cirripedia</taxon>
        <taxon>Thoracica</taxon>
        <taxon>Thoracicalcarea</taxon>
        <taxon>Balanomorpha</taxon>
        <taxon>Balanoidea</taxon>
        <taxon>Balanidae</taxon>
        <taxon>Amphibalaninae</taxon>
        <taxon>Amphibalanus</taxon>
    </lineage>
</organism>
<proteinExistence type="predicted"/>
<dbReference type="Proteomes" id="UP000440578">
    <property type="component" value="Unassembled WGS sequence"/>
</dbReference>
<feature type="region of interest" description="Disordered" evidence="1">
    <location>
        <begin position="374"/>
        <end position="397"/>
    </location>
</feature>
<reference evidence="2 3" key="1">
    <citation type="submission" date="2019-07" db="EMBL/GenBank/DDBJ databases">
        <title>Draft genome assembly of a fouling barnacle, Amphibalanus amphitrite (Darwin, 1854): The first reference genome for Thecostraca.</title>
        <authorList>
            <person name="Kim W."/>
        </authorList>
    </citation>
    <scope>NUCLEOTIDE SEQUENCE [LARGE SCALE GENOMIC DNA]</scope>
    <source>
        <strain evidence="2">SNU_AA5</strain>
        <tissue evidence="2">Soma without cirri and trophi</tissue>
    </source>
</reference>
<dbReference type="AlphaFoldDB" id="A0A6A4W680"/>
<accession>A0A6A4W680</accession>
<dbReference type="EMBL" id="VIIS01001490">
    <property type="protein sequence ID" value="KAF0297401.1"/>
    <property type="molecule type" value="Genomic_DNA"/>
</dbReference>
<comment type="caution">
    <text evidence="2">The sequence shown here is derived from an EMBL/GenBank/DDBJ whole genome shotgun (WGS) entry which is preliminary data.</text>
</comment>
<dbReference type="OrthoDB" id="6077919at2759"/>
<feature type="compositionally biased region" description="Low complexity" evidence="1">
    <location>
        <begin position="380"/>
        <end position="389"/>
    </location>
</feature>
<gene>
    <name evidence="2" type="ORF">FJT64_005104</name>
</gene>
<name>A0A6A4W680_AMPAM</name>
<feature type="region of interest" description="Disordered" evidence="1">
    <location>
        <begin position="24"/>
        <end position="66"/>
    </location>
</feature>
<evidence type="ECO:0000256" key="1">
    <source>
        <dbReference type="SAM" id="MobiDB-lite"/>
    </source>
</evidence>
<evidence type="ECO:0000313" key="2">
    <source>
        <dbReference type="EMBL" id="KAF0297401.1"/>
    </source>
</evidence>
<protein>
    <submittedName>
        <fullName evidence="2">S-antigen protein</fullName>
    </submittedName>
</protein>
<keyword evidence="3" id="KW-1185">Reference proteome</keyword>
<sequence>MFHDRWEPVARACDADSVLSGRQPVARAGDADSVLSGRQPVARAGDADSVLSGRQPVARAGDADSVLSGRQPVARACDADSVLSGRQPVARAGDADSVLSGRQPVARAGDADSVLSGRQPVARAGDADSVLSGRQPAARACDADSVLSGRQPVARAGDADSVLSGRQPAARACDADSVLSGRQPVARLDTGARDTPPPVMPATSPLSANPPVRVRRCRMESADTGEGQRPWLSAAPARGRDDLAAVHNAADAEGDSQGPAVWKEEIKDKMKEEIKEEFVEDIETERKEEVYSPEAELPFLPWTPDEDPLSVSALQSLVKEENLRCRLPSPSEDFIGFTEVDRDKTSKPIRKGSSLLVYYGYDSARELAVHSETCGTSLNSPSAGPSSSGQVFVDNDA</sequence>
<feature type="region of interest" description="Disordered" evidence="1">
    <location>
        <begin position="93"/>
        <end position="210"/>
    </location>
</feature>
<evidence type="ECO:0000313" key="3">
    <source>
        <dbReference type="Proteomes" id="UP000440578"/>
    </source>
</evidence>